<dbReference type="Gene3D" id="2.160.20.120">
    <property type="match status" value="1"/>
</dbReference>
<proteinExistence type="predicted"/>
<keyword evidence="4" id="KW-1185">Reference proteome</keyword>
<dbReference type="InterPro" id="IPR021255">
    <property type="entry name" value="DUF2807"/>
</dbReference>
<sequence>MHRSITALLGLSLAAAAALPAEAATRSFPVSDFVKIRVEGPFTVRVRTGAKVSVRASGPANGIDRLVVEPRGQMLVVTSEKGWDWNPLHWNSGKVVVDVTVPMLEAAELSGPGDLTIDRIRATAFSAVLSGPGDLTVGRLDTSRLSAKLSGPGDLTITGKTGRADASLSGPGDIRAAGLAVDLLTATLTGPGTMSIGPTRVARATLTGPGDIRIAGRPSCTVRKTGPGSIKCGG</sequence>
<accession>A0A1T5AJX3</accession>
<organism evidence="3 4">
    <name type="scientific">Rhizorhabdus histidinilytica</name>
    <dbReference type="NCBI Taxonomy" id="439228"/>
    <lineage>
        <taxon>Bacteria</taxon>
        <taxon>Pseudomonadati</taxon>
        <taxon>Pseudomonadota</taxon>
        <taxon>Alphaproteobacteria</taxon>
        <taxon>Sphingomonadales</taxon>
        <taxon>Sphingomonadaceae</taxon>
        <taxon>Rhizorhabdus</taxon>
    </lineage>
</organism>
<feature type="chain" id="PRO_5010552282" evidence="1">
    <location>
        <begin position="24"/>
        <end position="234"/>
    </location>
</feature>
<gene>
    <name evidence="3" type="ORF">SAMN06295920_10242</name>
</gene>
<evidence type="ECO:0000313" key="4">
    <source>
        <dbReference type="Proteomes" id="UP000189818"/>
    </source>
</evidence>
<keyword evidence="1" id="KW-0732">Signal</keyword>
<name>A0A1T5AJX3_9SPHN</name>
<feature type="signal peptide" evidence="1">
    <location>
        <begin position="1"/>
        <end position="23"/>
    </location>
</feature>
<dbReference type="AlphaFoldDB" id="A0A1T5AJX3"/>
<evidence type="ECO:0000313" key="3">
    <source>
        <dbReference type="EMBL" id="SKB35308.1"/>
    </source>
</evidence>
<protein>
    <submittedName>
        <fullName evidence="3">Putative auto-transporter adhesin, head GIN domain</fullName>
    </submittedName>
</protein>
<dbReference type="Pfam" id="PF10988">
    <property type="entry name" value="DUF2807"/>
    <property type="match status" value="1"/>
</dbReference>
<feature type="domain" description="Putative auto-transporter adhesin head GIN" evidence="2">
    <location>
        <begin position="32"/>
        <end position="218"/>
    </location>
</feature>
<evidence type="ECO:0000259" key="2">
    <source>
        <dbReference type="Pfam" id="PF10988"/>
    </source>
</evidence>
<evidence type="ECO:0000256" key="1">
    <source>
        <dbReference type="SAM" id="SignalP"/>
    </source>
</evidence>
<reference evidence="4" key="1">
    <citation type="submission" date="2017-02" db="EMBL/GenBank/DDBJ databases">
        <authorList>
            <person name="Varghese N."/>
            <person name="Submissions S."/>
        </authorList>
    </citation>
    <scope>NUCLEOTIDE SEQUENCE [LARGE SCALE GENOMIC DNA]</scope>
    <source>
        <strain evidence="4">UM2</strain>
    </source>
</reference>
<dbReference type="STRING" id="439228.SAMN06295920_10242"/>
<dbReference type="Proteomes" id="UP000189818">
    <property type="component" value="Unassembled WGS sequence"/>
</dbReference>
<dbReference type="EMBL" id="FUYM01000002">
    <property type="protein sequence ID" value="SKB35308.1"/>
    <property type="molecule type" value="Genomic_DNA"/>
</dbReference>
<dbReference type="RefSeq" id="WP_235862589.1">
    <property type="nucleotide sequence ID" value="NZ_FUYM01000002.1"/>
</dbReference>